<feature type="domain" description="HTH lysR-type" evidence="5">
    <location>
        <begin position="10"/>
        <end position="61"/>
    </location>
</feature>
<dbReference type="PANTHER" id="PTHR30419:SF2">
    <property type="entry name" value="LYSR FAMILY TRANSCRIPTIONAL REGULATOR"/>
    <property type="match status" value="1"/>
</dbReference>
<keyword evidence="3 6" id="KW-0238">DNA-binding</keyword>
<dbReference type="Gene3D" id="3.40.190.10">
    <property type="entry name" value="Periplasmic binding protein-like II"/>
    <property type="match status" value="2"/>
</dbReference>
<dbReference type="SUPFAM" id="SSF46785">
    <property type="entry name" value="Winged helix' DNA-binding domain"/>
    <property type="match status" value="1"/>
</dbReference>
<evidence type="ECO:0000256" key="1">
    <source>
        <dbReference type="ARBA" id="ARBA00009437"/>
    </source>
</evidence>
<dbReference type="InterPro" id="IPR050950">
    <property type="entry name" value="HTH-type_LysR_regulators"/>
</dbReference>
<dbReference type="InterPro" id="IPR036390">
    <property type="entry name" value="WH_DNA-bd_sf"/>
</dbReference>
<dbReference type="InterPro" id="IPR000847">
    <property type="entry name" value="LysR_HTH_N"/>
</dbReference>
<evidence type="ECO:0000256" key="2">
    <source>
        <dbReference type="ARBA" id="ARBA00023015"/>
    </source>
</evidence>
<keyword evidence="2" id="KW-0805">Transcription regulation</keyword>
<dbReference type="GO" id="GO:0003677">
    <property type="term" value="F:DNA binding"/>
    <property type="evidence" value="ECO:0007669"/>
    <property type="project" value="UniProtKB-KW"/>
</dbReference>
<proteinExistence type="inferred from homology"/>
<dbReference type="SUPFAM" id="SSF53850">
    <property type="entry name" value="Periplasmic binding protein-like II"/>
    <property type="match status" value="1"/>
</dbReference>
<comment type="caution">
    <text evidence="6">The sequence shown here is derived from an EMBL/GenBank/DDBJ whole genome shotgun (WGS) entry which is preliminary data.</text>
</comment>
<sequence>MPPFDPVTARLVVAVSRYGSIGRAAEHENIAASAVSRRISEVEARLGVALFDRSLQGVRLTPAGETYVAGCREILREIADLHTEMVDFAIGTRGSLRLACTSSALSGRLPELLATFAESHRGISLDIQEMSASLALGAMDDGQADIAFVADNNDVGRFETEMFEDDNVLVLCSPEHPLAERLRSGRPIAFDEVAQHEVVGIHHSGALDRLLSAAAARSGRALGERVRVETFPSLVRMVEAGFGIGFLRSTSLHLLAGTDVISVRLSDDWAIRKLLAVRRRSSPLSRPIREFLALARKSHVPLG</sequence>
<dbReference type="AlphaFoldDB" id="A0A7X0KNY1"/>
<dbReference type="GO" id="GO:0003700">
    <property type="term" value="F:DNA-binding transcription factor activity"/>
    <property type="evidence" value="ECO:0007669"/>
    <property type="project" value="InterPro"/>
</dbReference>
<dbReference type="FunFam" id="1.10.10.10:FF:000001">
    <property type="entry name" value="LysR family transcriptional regulator"/>
    <property type="match status" value="1"/>
</dbReference>
<keyword evidence="7" id="KW-1185">Reference proteome</keyword>
<dbReference type="PROSITE" id="PS50931">
    <property type="entry name" value="HTH_LYSR"/>
    <property type="match status" value="1"/>
</dbReference>
<evidence type="ECO:0000256" key="3">
    <source>
        <dbReference type="ARBA" id="ARBA00023125"/>
    </source>
</evidence>
<gene>
    <name evidence="6" type="ORF">GGR00_005407</name>
</gene>
<dbReference type="PANTHER" id="PTHR30419">
    <property type="entry name" value="HTH-TYPE TRANSCRIPTIONAL REGULATOR YBHD"/>
    <property type="match status" value="1"/>
</dbReference>
<keyword evidence="4" id="KW-0804">Transcription</keyword>
<dbReference type="EMBL" id="JACHOU010000027">
    <property type="protein sequence ID" value="MBB6357584.1"/>
    <property type="molecule type" value="Genomic_DNA"/>
</dbReference>
<dbReference type="RefSeq" id="WP_184702400.1">
    <property type="nucleotide sequence ID" value="NZ_BAABEG010000001.1"/>
</dbReference>
<comment type="similarity">
    <text evidence="1">Belongs to the LysR transcriptional regulatory family.</text>
</comment>
<dbReference type="Pfam" id="PF00126">
    <property type="entry name" value="HTH_1"/>
    <property type="match status" value="1"/>
</dbReference>
<evidence type="ECO:0000313" key="6">
    <source>
        <dbReference type="EMBL" id="MBB6357584.1"/>
    </source>
</evidence>
<evidence type="ECO:0000259" key="5">
    <source>
        <dbReference type="PROSITE" id="PS50931"/>
    </source>
</evidence>
<dbReference type="InterPro" id="IPR005119">
    <property type="entry name" value="LysR_subst-bd"/>
</dbReference>
<reference evidence="6 7" key="1">
    <citation type="submission" date="2020-08" db="EMBL/GenBank/DDBJ databases">
        <title>Genomic Encyclopedia of Type Strains, Phase IV (KMG-IV): sequencing the most valuable type-strain genomes for metagenomic binning, comparative biology and taxonomic classification.</title>
        <authorList>
            <person name="Goeker M."/>
        </authorList>
    </citation>
    <scope>NUCLEOTIDE SEQUENCE [LARGE SCALE GENOMIC DNA]</scope>
    <source>
        <strain evidence="6 7">DSM 7051</strain>
    </source>
</reference>
<accession>A0A7X0KNY1</accession>
<name>A0A7X0KNY1_9HYPH</name>
<dbReference type="InterPro" id="IPR036388">
    <property type="entry name" value="WH-like_DNA-bd_sf"/>
</dbReference>
<dbReference type="Pfam" id="PF03466">
    <property type="entry name" value="LysR_substrate"/>
    <property type="match status" value="1"/>
</dbReference>
<protein>
    <submittedName>
        <fullName evidence="6">DNA-binding transcriptional LysR family regulator</fullName>
    </submittedName>
</protein>
<dbReference type="Proteomes" id="UP000536262">
    <property type="component" value="Unassembled WGS sequence"/>
</dbReference>
<organism evidence="6 7">
    <name type="scientific">Aminobacter aganoensis</name>
    <dbReference type="NCBI Taxonomy" id="83264"/>
    <lineage>
        <taxon>Bacteria</taxon>
        <taxon>Pseudomonadati</taxon>
        <taxon>Pseudomonadota</taxon>
        <taxon>Alphaproteobacteria</taxon>
        <taxon>Hyphomicrobiales</taxon>
        <taxon>Phyllobacteriaceae</taxon>
        <taxon>Aminobacter</taxon>
    </lineage>
</organism>
<dbReference type="Gene3D" id="1.10.10.10">
    <property type="entry name" value="Winged helix-like DNA-binding domain superfamily/Winged helix DNA-binding domain"/>
    <property type="match status" value="1"/>
</dbReference>
<evidence type="ECO:0000256" key="4">
    <source>
        <dbReference type="ARBA" id="ARBA00023163"/>
    </source>
</evidence>
<evidence type="ECO:0000313" key="7">
    <source>
        <dbReference type="Proteomes" id="UP000536262"/>
    </source>
</evidence>
<dbReference type="GO" id="GO:0005829">
    <property type="term" value="C:cytosol"/>
    <property type="evidence" value="ECO:0007669"/>
    <property type="project" value="TreeGrafter"/>
</dbReference>